<gene>
    <name evidence="2" type="ORF">N0V84_000626</name>
</gene>
<evidence type="ECO:0000313" key="2">
    <source>
        <dbReference type="EMBL" id="KAJ4328839.1"/>
    </source>
</evidence>
<dbReference type="SUPFAM" id="SSF51101">
    <property type="entry name" value="Mannose-binding lectins"/>
    <property type="match status" value="1"/>
</dbReference>
<evidence type="ECO:0000259" key="1">
    <source>
        <dbReference type="Pfam" id="PF01419"/>
    </source>
</evidence>
<proteinExistence type="predicted"/>
<sequence>MTPPPKMGPFERGQRYTGLTKQAQLFYQQHRKDAQSCEESAKALFEAVTTIAAAQGTTWDQLLGLPDDFTHVVFDGGFEYHGPQSVGKSLSYAQWFFLCSLVGLGNAYAGASPLLYYVGATLCLDPRSHPIYARMRLGSCFRLARTPGSPFLYTRLLPWLRLGYFFQGKGCCAVNMIGMELFDGDHAYQDSTKPIHDVAPLRLDACAHSTIMKAISDSISKLATKAAKHAEDPQTALSFDIPKEFDAVIQSLIAAYDKTPDEALERVGDYDRIYQKKYLGQDPDLSNFVFELKKATPTNIIRLDMSHSFAVNSLCAETGAYDGASHGKFSYDGAEEKIFLEADELITEATWSTGLLAENTKHKLIFNLIITTTKRTLGPFGTGGSKIRVGAVEQQSFHVPDNMKVSGIIDMASEFIEHRGDVIMETGLYVAKLRFLVAPAN</sequence>
<reference evidence="2" key="1">
    <citation type="submission" date="2022-10" db="EMBL/GenBank/DDBJ databases">
        <title>Tapping the CABI collections for fungal endophytes: first genome assemblies for Collariella, Neodidymelliopsis, Ascochyta clinopodiicola, Didymella pomorum, Didymosphaeria variabile, Neocosmospora piperis and Neocucurbitaria cava.</title>
        <authorList>
            <person name="Hill R."/>
        </authorList>
    </citation>
    <scope>NUCLEOTIDE SEQUENCE</scope>
    <source>
        <strain evidence="2">IMI 366586</strain>
    </source>
</reference>
<dbReference type="Gene3D" id="2.100.10.30">
    <property type="entry name" value="Jacalin-like lectin domain"/>
    <property type="match status" value="1"/>
</dbReference>
<dbReference type="InterPro" id="IPR036404">
    <property type="entry name" value="Jacalin-like_lectin_dom_sf"/>
</dbReference>
<dbReference type="Pfam" id="PF01419">
    <property type="entry name" value="Jacalin"/>
    <property type="match status" value="1"/>
</dbReference>
<name>A0A9W8WMC1_9HYPO</name>
<protein>
    <recommendedName>
        <fullName evidence="1">Jacalin-type lectin domain-containing protein</fullName>
    </recommendedName>
</protein>
<dbReference type="EMBL" id="JAPEUR010000006">
    <property type="protein sequence ID" value="KAJ4328839.1"/>
    <property type="molecule type" value="Genomic_DNA"/>
</dbReference>
<comment type="caution">
    <text evidence="2">The sequence shown here is derived from an EMBL/GenBank/DDBJ whole genome shotgun (WGS) entry which is preliminary data.</text>
</comment>
<organism evidence="2 3">
    <name type="scientific">Fusarium piperis</name>
    <dbReference type="NCBI Taxonomy" id="1435070"/>
    <lineage>
        <taxon>Eukaryota</taxon>
        <taxon>Fungi</taxon>
        <taxon>Dikarya</taxon>
        <taxon>Ascomycota</taxon>
        <taxon>Pezizomycotina</taxon>
        <taxon>Sordariomycetes</taxon>
        <taxon>Hypocreomycetidae</taxon>
        <taxon>Hypocreales</taxon>
        <taxon>Nectriaceae</taxon>
        <taxon>Fusarium</taxon>
        <taxon>Fusarium solani species complex</taxon>
    </lineage>
</organism>
<dbReference type="AlphaFoldDB" id="A0A9W8WMC1"/>
<accession>A0A9W8WMC1</accession>
<keyword evidence="3" id="KW-1185">Reference proteome</keyword>
<dbReference type="OrthoDB" id="5076017at2759"/>
<feature type="domain" description="Jacalin-type lectin" evidence="1">
    <location>
        <begin position="320"/>
        <end position="416"/>
    </location>
</feature>
<dbReference type="InterPro" id="IPR001229">
    <property type="entry name" value="Jacalin-like_lectin_dom"/>
</dbReference>
<dbReference type="Proteomes" id="UP001140502">
    <property type="component" value="Unassembled WGS sequence"/>
</dbReference>
<evidence type="ECO:0000313" key="3">
    <source>
        <dbReference type="Proteomes" id="UP001140502"/>
    </source>
</evidence>